<dbReference type="HOGENOM" id="CLU_001324_9_4_1"/>
<dbReference type="Proteomes" id="UP000053647">
    <property type="component" value="Unassembled WGS sequence"/>
</dbReference>
<comment type="cofactor">
    <cofactor evidence="1">
        <name>Mg(2+)</name>
        <dbReference type="ChEBI" id="CHEBI:18420"/>
    </cofactor>
</comment>
<feature type="domain" description="DNA helicase Pif1-like DEAD-box helicase" evidence="2">
    <location>
        <begin position="39"/>
        <end position="144"/>
    </location>
</feature>
<dbReference type="SUPFAM" id="SSF52540">
    <property type="entry name" value="P-loop containing nucleoside triphosphate hydrolases"/>
    <property type="match status" value="1"/>
</dbReference>
<comment type="similarity">
    <text evidence="1">Belongs to the helicase family.</text>
</comment>
<evidence type="ECO:0000313" key="3">
    <source>
        <dbReference type="EMBL" id="KIJ11685.1"/>
    </source>
</evidence>
<dbReference type="EMBL" id="KN819374">
    <property type="protein sequence ID" value="KIJ11685.1"/>
    <property type="molecule type" value="Genomic_DNA"/>
</dbReference>
<dbReference type="GO" id="GO:0016887">
    <property type="term" value="F:ATP hydrolysis activity"/>
    <property type="evidence" value="ECO:0007669"/>
    <property type="project" value="RHEA"/>
</dbReference>
<dbReference type="PANTHER" id="PTHR10492">
    <property type="match status" value="1"/>
</dbReference>
<dbReference type="AlphaFoldDB" id="A0A0C9T7R5"/>
<proteinExistence type="inferred from homology"/>
<gene>
    <name evidence="3" type="ORF">PAXINDRAFT_84128</name>
</gene>
<reference evidence="4" key="2">
    <citation type="submission" date="2015-01" db="EMBL/GenBank/DDBJ databases">
        <title>Evolutionary Origins and Diversification of the Mycorrhizal Mutualists.</title>
        <authorList>
            <consortium name="DOE Joint Genome Institute"/>
            <consortium name="Mycorrhizal Genomics Consortium"/>
            <person name="Kohler A."/>
            <person name="Kuo A."/>
            <person name="Nagy L.G."/>
            <person name="Floudas D."/>
            <person name="Copeland A."/>
            <person name="Barry K.W."/>
            <person name="Cichocki N."/>
            <person name="Veneault-Fourrey C."/>
            <person name="LaButti K."/>
            <person name="Lindquist E.A."/>
            <person name="Lipzen A."/>
            <person name="Lundell T."/>
            <person name="Morin E."/>
            <person name="Murat C."/>
            <person name="Riley R."/>
            <person name="Ohm R."/>
            <person name="Sun H."/>
            <person name="Tunlid A."/>
            <person name="Henrissat B."/>
            <person name="Grigoriev I.V."/>
            <person name="Hibbett D.S."/>
            <person name="Martin F."/>
        </authorList>
    </citation>
    <scope>NUCLEOTIDE SEQUENCE [LARGE SCALE GENOMIC DNA]</scope>
    <source>
        <strain evidence="4">ATCC 200175</strain>
    </source>
</reference>
<keyword evidence="1" id="KW-0234">DNA repair</keyword>
<keyword evidence="4" id="KW-1185">Reference proteome</keyword>
<dbReference type="OrthoDB" id="2669609at2759"/>
<evidence type="ECO:0000256" key="1">
    <source>
        <dbReference type="RuleBase" id="RU363044"/>
    </source>
</evidence>
<dbReference type="PANTHER" id="PTHR10492:SF57">
    <property type="entry name" value="ATP-DEPENDENT DNA HELICASE"/>
    <property type="match status" value="1"/>
</dbReference>
<dbReference type="EC" id="5.6.2.3" evidence="1"/>
<keyword evidence="1" id="KW-0233">DNA recombination</keyword>
<dbReference type="GO" id="GO:0005524">
    <property type="term" value="F:ATP binding"/>
    <property type="evidence" value="ECO:0007669"/>
    <property type="project" value="UniProtKB-KW"/>
</dbReference>
<organism evidence="3 4">
    <name type="scientific">Paxillus involutus ATCC 200175</name>
    <dbReference type="NCBI Taxonomy" id="664439"/>
    <lineage>
        <taxon>Eukaryota</taxon>
        <taxon>Fungi</taxon>
        <taxon>Dikarya</taxon>
        <taxon>Basidiomycota</taxon>
        <taxon>Agaricomycotina</taxon>
        <taxon>Agaricomycetes</taxon>
        <taxon>Agaricomycetidae</taxon>
        <taxon>Boletales</taxon>
        <taxon>Paxilineae</taxon>
        <taxon>Paxillaceae</taxon>
        <taxon>Paxillus</taxon>
    </lineage>
</organism>
<accession>A0A0C9T7R5</accession>
<comment type="catalytic activity">
    <reaction evidence="1">
        <text>ATP + H2O = ADP + phosphate + H(+)</text>
        <dbReference type="Rhea" id="RHEA:13065"/>
        <dbReference type="ChEBI" id="CHEBI:15377"/>
        <dbReference type="ChEBI" id="CHEBI:15378"/>
        <dbReference type="ChEBI" id="CHEBI:30616"/>
        <dbReference type="ChEBI" id="CHEBI:43474"/>
        <dbReference type="ChEBI" id="CHEBI:456216"/>
        <dbReference type="EC" id="5.6.2.3"/>
    </reaction>
</comment>
<keyword evidence="1" id="KW-0378">Hydrolase</keyword>
<dbReference type="GO" id="GO:0006281">
    <property type="term" value="P:DNA repair"/>
    <property type="evidence" value="ECO:0007669"/>
    <property type="project" value="UniProtKB-KW"/>
</dbReference>
<sequence length="144" mass="15790">MPTPQLNWAVRVGNQLLAEQLAYDHGELQQMVGQDYPNLNEGQKRIYDEVLESVNGQRGDAYFVHSAGGCGKTHLFNLIAAGVHSAEKVVLCVASSGIASLLLSGGRTAHSRFKIPIPVHEDSTCNIKKEDQHHQLLRHTALII</sequence>
<evidence type="ECO:0000259" key="2">
    <source>
        <dbReference type="Pfam" id="PF05970"/>
    </source>
</evidence>
<keyword evidence="1" id="KW-0547">Nucleotide-binding</keyword>
<dbReference type="GO" id="GO:0000723">
    <property type="term" value="P:telomere maintenance"/>
    <property type="evidence" value="ECO:0007669"/>
    <property type="project" value="InterPro"/>
</dbReference>
<dbReference type="GO" id="GO:0006310">
    <property type="term" value="P:DNA recombination"/>
    <property type="evidence" value="ECO:0007669"/>
    <property type="project" value="UniProtKB-KW"/>
</dbReference>
<dbReference type="Pfam" id="PF05970">
    <property type="entry name" value="PIF1"/>
    <property type="match status" value="1"/>
</dbReference>
<keyword evidence="1" id="KW-0227">DNA damage</keyword>
<dbReference type="Gene3D" id="3.40.50.300">
    <property type="entry name" value="P-loop containing nucleotide triphosphate hydrolases"/>
    <property type="match status" value="1"/>
</dbReference>
<keyword evidence="1" id="KW-0347">Helicase</keyword>
<feature type="non-terminal residue" evidence="3">
    <location>
        <position position="144"/>
    </location>
</feature>
<dbReference type="GO" id="GO:0043139">
    <property type="term" value="F:5'-3' DNA helicase activity"/>
    <property type="evidence" value="ECO:0007669"/>
    <property type="project" value="UniProtKB-EC"/>
</dbReference>
<keyword evidence="1" id="KW-0067">ATP-binding</keyword>
<reference evidence="3 4" key="1">
    <citation type="submission" date="2014-06" db="EMBL/GenBank/DDBJ databases">
        <authorList>
            <consortium name="DOE Joint Genome Institute"/>
            <person name="Kuo A."/>
            <person name="Kohler A."/>
            <person name="Nagy L.G."/>
            <person name="Floudas D."/>
            <person name="Copeland A."/>
            <person name="Barry K.W."/>
            <person name="Cichocki N."/>
            <person name="Veneault-Fourrey C."/>
            <person name="LaButti K."/>
            <person name="Lindquist E.A."/>
            <person name="Lipzen A."/>
            <person name="Lundell T."/>
            <person name="Morin E."/>
            <person name="Murat C."/>
            <person name="Sun H."/>
            <person name="Tunlid A."/>
            <person name="Henrissat B."/>
            <person name="Grigoriev I.V."/>
            <person name="Hibbett D.S."/>
            <person name="Martin F."/>
            <person name="Nordberg H.P."/>
            <person name="Cantor M.N."/>
            <person name="Hua S.X."/>
        </authorList>
    </citation>
    <scope>NUCLEOTIDE SEQUENCE [LARGE SCALE GENOMIC DNA]</scope>
    <source>
        <strain evidence="3 4">ATCC 200175</strain>
    </source>
</reference>
<protein>
    <recommendedName>
        <fullName evidence="1">ATP-dependent DNA helicase</fullName>
        <ecNumber evidence="1">5.6.2.3</ecNumber>
    </recommendedName>
</protein>
<name>A0A0C9T7R5_PAXIN</name>
<dbReference type="InterPro" id="IPR010285">
    <property type="entry name" value="DNA_helicase_pif1-like_DEAD"/>
</dbReference>
<evidence type="ECO:0000313" key="4">
    <source>
        <dbReference type="Proteomes" id="UP000053647"/>
    </source>
</evidence>
<dbReference type="InterPro" id="IPR027417">
    <property type="entry name" value="P-loop_NTPase"/>
</dbReference>